<feature type="transmembrane region" description="Helical" evidence="1">
    <location>
        <begin position="110"/>
        <end position="133"/>
    </location>
</feature>
<feature type="transmembrane region" description="Helical" evidence="1">
    <location>
        <begin position="316"/>
        <end position="340"/>
    </location>
</feature>
<keyword evidence="1" id="KW-0812">Transmembrane</keyword>
<dbReference type="AlphaFoldDB" id="A0A1X6ZSQ1"/>
<accession>A0A1X6ZSQ1</accession>
<sequence length="506" mass="53615">MIENLSDALVLFLNVYNMIALAGGIAIGVIVGAIPGMTSTMAVALTLPFTFTLPPVTGILLLLGVYKGGVYGGSIPAILVKTPGTPAASCSVLDGYPLAQKGQAGRALDIALYASCFADLVSNLSLILLVGYLAQLVTSFGPPENFTLIFFSLTIIASVSGDSLLRGFISAGAGLLLATVGLDLIYGTDRFTFGNTDLLGGLAFIPLLIGLFAIPEILNGYAKRGETGKIAADPSGSRATFADFRYCFRSILRGSLIGVVLGAIPGIGGAPSAFVSYSEAMRRSPNRKNFGKGELEGVAAAEAGNNGVAGSTMIPLLALGIPGDVITAVILGAFMVHGLRPGPMLFEQNIDLIYALFIGISISSLFLLIIGKAAIHMFKHIASIPRSYLYPVVMVLCVFGAYAVNNSFFDIYVMVGFGIVGFLMMRMHIPSAPFLIAFILGPMLEDSFRQSLLMSQGSLTIFMRSWITWVFWSLTILSVVLMVRRHLAGRSPDVALPKVQEEKRDV</sequence>
<dbReference type="PANTHER" id="PTHR35342">
    <property type="entry name" value="TRICARBOXYLIC TRANSPORT PROTEIN"/>
    <property type="match status" value="1"/>
</dbReference>
<keyword evidence="1" id="KW-1133">Transmembrane helix</keyword>
<evidence type="ECO:0000259" key="2">
    <source>
        <dbReference type="Pfam" id="PF01970"/>
    </source>
</evidence>
<keyword evidence="1" id="KW-0472">Membrane</keyword>
<feature type="transmembrane region" description="Helical" evidence="1">
    <location>
        <begin position="256"/>
        <end position="277"/>
    </location>
</feature>
<proteinExistence type="predicted"/>
<gene>
    <name evidence="3" type="ORF">ROH8110_03244</name>
</gene>
<feature type="transmembrane region" description="Helical" evidence="1">
    <location>
        <begin position="411"/>
        <end position="440"/>
    </location>
</feature>
<evidence type="ECO:0000313" key="4">
    <source>
        <dbReference type="Proteomes" id="UP000193207"/>
    </source>
</evidence>
<dbReference type="InterPro" id="IPR002823">
    <property type="entry name" value="DUF112_TM"/>
</dbReference>
<protein>
    <submittedName>
        <fullName evidence="3">Tripartite tricarboxylate transporter TctA family protein</fullName>
    </submittedName>
</protein>
<dbReference type="PANTHER" id="PTHR35342:SF5">
    <property type="entry name" value="TRICARBOXYLIC TRANSPORT PROTEIN"/>
    <property type="match status" value="1"/>
</dbReference>
<feature type="transmembrane region" description="Helical" evidence="1">
    <location>
        <begin position="352"/>
        <end position="375"/>
    </location>
</feature>
<name>A0A1X6ZSQ1_9RHOB</name>
<dbReference type="Proteomes" id="UP000193207">
    <property type="component" value="Unassembled WGS sequence"/>
</dbReference>
<feature type="transmembrane region" description="Helical" evidence="1">
    <location>
        <begin position="167"/>
        <end position="186"/>
    </location>
</feature>
<feature type="transmembrane region" description="Helical" evidence="1">
    <location>
        <begin position="387"/>
        <end position="405"/>
    </location>
</feature>
<dbReference type="EMBL" id="FWFU01000004">
    <property type="protein sequence ID" value="SLN58509.1"/>
    <property type="molecule type" value="Genomic_DNA"/>
</dbReference>
<feature type="transmembrane region" description="Helical" evidence="1">
    <location>
        <begin position="198"/>
        <end position="218"/>
    </location>
</feature>
<feature type="domain" description="DUF112" evidence="2">
    <location>
        <begin position="19"/>
        <end position="435"/>
    </location>
</feature>
<dbReference type="OrthoDB" id="9791872at2"/>
<feature type="transmembrane region" description="Helical" evidence="1">
    <location>
        <begin position="461"/>
        <end position="483"/>
    </location>
</feature>
<dbReference type="Pfam" id="PF01970">
    <property type="entry name" value="TctA"/>
    <property type="match status" value="1"/>
</dbReference>
<feature type="transmembrane region" description="Helical" evidence="1">
    <location>
        <begin position="15"/>
        <end position="34"/>
    </location>
</feature>
<keyword evidence="4" id="KW-1185">Reference proteome</keyword>
<organism evidence="3 4">
    <name type="scientific">Roseovarius halotolerans</name>
    <dbReference type="NCBI Taxonomy" id="505353"/>
    <lineage>
        <taxon>Bacteria</taxon>
        <taxon>Pseudomonadati</taxon>
        <taxon>Pseudomonadota</taxon>
        <taxon>Alphaproteobacteria</taxon>
        <taxon>Rhodobacterales</taxon>
        <taxon>Roseobacteraceae</taxon>
        <taxon>Roseovarius</taxon>
    </lineage>
</organism>
<reference evidence="3 4" key="1">
    <citation type="submission" date="2017-03" db="EMBL/GenBank/DDBJ databases">
        <authorList>
            <person name="Afonso C.L."/>
            <person name="Miller P.J."/>
            <person name="Scott M.A."/>
            <person name="Spackman E."/>
            <person name="Goraichik I."/>
            <person name="Dimitrov K.M."/>
            <person name="Suarez D.L."/>
            <person name="Swayne D.E."/>
        </authorList>
    </citation>
    <scope>NUCLEOTIDE SEQUENCE [LARGE SCALE GENOMIC DNA]</scope>
    <source>
        <strain evidence="3 4">CECT 8110</strain>
    </source>
</reference>
<evidence type="ECO:0000256" key="1">
    <source>
        <dbReference type="SAM" id="Phobius"/>
    </source>
</evidence>
<evidence type="ECO:0000313" key="3">
    <source>
        <dbReference type="EMBL" id="SLN58509.1"/>
    </source>
</evidence>
<dbReference type="RefSeq" id="WP_085818772.1">
    <property type="nucleotide sequence ID" value="NZ_FWFU01000004.1"/>
</dbReference>
<feature type="transmembrane region" description="Helical" evidence="1">
    <location>
        <begin position="41"/>
        <end position="66"/>
    </location>
</feature>